<keyword evidence="4" id="KW-1185">Reference proteome</keyword>
<gene>
    <name evidence="3" type="ORF">ECRASSUSDP1_LOCUS12806</name>
</gene>
<proteinExistence type="predicted"/>
<sequence length="373" mass="43692">MKSNQQMSSSIDYTGESPVKSYMSGTSSLPGIHPKNEGLNKSQDFAQTNLAFVDGLNAAKPKIKKKKRKRNYKTLIAEEGTEMFNAQMESKTSKIQMSLIQNRIKRLEFEEQRAREKILKAKNEAERIQALQHQKQAARSQKIKFQAMEKRKLEGIRQQNSLDRMRMKQHIIDLQNYKIDQNHKKRLQLQEEVNRARELSEMLRKEENDYIMHLKNKVKGDKYCKKTLRHRLKTNMDFNKKNAYQSKISQLKNDATQNYSTIQEMENKEREMLDRLKITFKSVEDQEREVKKLQRNGKRRPLKNTKSVIAEYISTPLMKNNGLDGDSPFQLSPVKKRKSSKLVSQGNDFSAKNRNDSISYSHQMAETGQERKN</sequence>
<dbReference type="AlphaFoldDB" id="A0AAD1ULA9"/>
<keyword evidence="1" id="KW-0175">Coiled coil</keyword>
<feature type="compositionally biased region" description="Polar residues" evidence="2">
    <location>
        <begin position="1"/>
        <end position="12"/>
    </location>
</feature>
<feature type="coiled-coil region" evidence="1">
    <location>
        <begin position="97"/>
        <end position="141"/>
    </location>
</feature>
<name>A0AAD1ULA9_EUPCR</name>
<dbReference type="Proteomes" id="UP001295684">
    <property type="component" value="Unassembled WGS sequence"/>
</dbReference>
<accession>A0AAD1ULA9</accession>
<organism evidence="3 4">
    <name type="scientific">Euplotes crassus</name>
    <dbReference type="NCBI Taxonomy" id="5936"/>
    <lineage>
        <taxon>Eukaryota</taxon>
        <taxon>Sar</taxon>
        <taxon>Alveolata</taxon>
        <taxon>Ciliophora</taxon>
        <taxon>Intramacronucleata</taxon>
        <taxon>Spirotrichea</taxon>
        <taxon>Hypotrichia</taxon>
        <taxon>Euplotida</taxon>
        <taxon>Euplotidae</taxon>
        <taxon>Moneuplotes</taxon>
    </lineage>
</organism>
<feature type="coiled-coil region" evidence="1">
    <location>
        <begin position="248"/>
        <end position="296"/>
    </location>
</feature>
<dbReference type="EMBL" id="CAMPGE010012722">
    <property type="protein sequence ID" value="CAI2371483.1"/>
    <property type="molecule type" value="Genomic_DNA"/>
</dbReference>
<evidence type="ECO:0000313" key="3">
    <source>
        <dbReference type="EMBL" id="CAI2371483.1"/>
    </source>
</evidence>
<comment type="caution">
    <text evidence="3">The sequence shown here is derived from an EMBL/GenBank/DDBJ whole genome shotgun (WGS) entry which is preliminary data.</text>
</comment>
<reference evidence="3" key="1">
    <citation type="submission" date="2023-07" db="EMBL/GenBank/DDBJ databases">
        <authorList>
            <consortium name="AG Swart"/>
            <person name="Singh M."/>
            <person name="Singh A."/>
            <person name="Seah K."/>
            <person name="Emmerich C."/>
        </authorList>
    </citation>
    <scope>NUCLEOTIDE SEQUENCE</scope>
    <source>
        <strain evidence="3">DP1</strain>
    </source>
</reference>
<feature type="region of interest" description="Disordered" evidence="2">
    <location>
        <begin position="319"/>
        <end position="373"/>
    </location>
</feature>
<evidence type="ECO:0000313" key="4">
    <source>
        <dbReference type="Proteomes" id="UP001295684"/>
    </source>
</evidence>
<feature type="region of interest" description="Disordered" evidence="2">
    <location>
        <begin position="1"/>
        <end position="40"/>
    </location>
</feature>
<evidence type="ECO:0000256" key="2">
    <source>
        <dbReference type="SAM" id="MobiDB-lite"/>
    </source>
</evidence>
<feature type="coiled-coil region" evidence="1">
    <location>
        <begin position="179"/>
        <end position="209"/>
    </location>
</feature>
<protein>
    <submittedName>
        <fullName evidence="3">Uncharacterized protein</fullName>
    </submittedName>
</protein>
<feature type="compositionally biased region" description="Polar residues" evidence="2">
    <location>
        <begin position="341"/>
        <end position="366"/>
    </location>
</feature>
<evidence type="ECO:0000256" key="1">
    <source>
        <dbReference type="SAM" id="Coils"/>
    </source>
</evidence>